<gene>
    <name evidence="3" type="ORF">Q7A36_04630</name>
</gene>
<dbReference type="RefSeq" id="WP_305102490.1">
    <property type="nucleotide sequence ID" value="NZ_JAUTWS010000003.1"/>
</dbReference>
<comment type="caution">
    <text evidence="3">The sequence shown here is derived from an EMBL/GenBank/DDBJ whole genome shotgun (WGS) entry which is preliminary data.</text>
</comment>
<accession>A0ABT9DUP2</accession>
<keyword evidence="4" id="KW-1185">Reference proteome</keyword>
<sequence length="67" mass="6804">MLERVLRLCLAPALIGLAGCAAQPASSVTDPAAAELTSERGLNAPYYTGADPDFPRGSTAARANKGS</sequence>
<feature type="region of interest" description="Disordered" evidence="1">
    <location>
        <begin position="43"/>
        <end position="67"/>
    </location>
</feature>
<name>A0ABT9DUP2_9PROT</name>
<proteinExistence type="predicted"/>
<dbReference type="Proteomes" id="UP001243009">
    <property type="component" value="Unassembled WGS sequence"/>
</dbReference>
<organism evidence="3 4">
    <name type="scientific">Paracraurococcus lichenis</name>
    <dbReference type="NCBI Taxonomy" id="3064888"/>
    <lineage>
        <taxon>Bacteria</taxon>
        <taxon>Pseudomonadati</taxon>
        <taxon>Pseudomonadota</taxon>
        <taxon>Alphaproteobacteria</taxon>
        <taxon>Acetobacterales</taxon>
        <taxon>Roseomonadaceae</taxon>
        <taxon>Paracraurococcus</taxon>
    </lineage>
</organism>
<feature type="chain" id="PRO_5046747392" description="Septal ring lytic transglycosylase RlpA family lipoprotein" evidence="2">
    <location>
        <begin position="22"/>
        <end position="67"/>
    </location>
</feature>
<protein>
    <recommendedName>
        <fullName evidence="5">Septal ring lytic transglycosylase RlpA family lipoprotein</fullName>
    </recommendedName>
</protein>
<evidence type="ECO:0008006" key="5">
    <source>
        <dbReference type="Google" id="ProtNLM"/>
    </source>
</evidence>
<evidence type="ECO:0000313" key="4">
    <source>
        <dbReference type="Proteomes" id="UP001243009"/>
    </source>
</evidence>
<evidence type="ECO:0000256" key="2">
    <source>
        <dbReference type="SAM" id="SignalP"/>
    </source>
</evidence>
<keyword evidence="2" id="KW-0732">Signal</keyword>
<reference evidence="3 4" key="1">
    <citation type="submission" date="2023-08" db="EMBL/GenBank/DDBJ databases">
        <title>The draft genome sequence of Paracraurococcus sp. LOR1-02.</title>
        <authorList>
            <person name="Kingkaew E."/>
            <person name="Tanasupawat S."/>
        </authorList>
    </citation>
    <scope>NUCLEOTIDE SEQUENCE [LARGE SCALE GENOMIC DNA]</scope>
    <source>
        <strain evidence="3 4">LOR1-02</strain>
    </source>
</reference>
<dbReference type="PROSITE" id="PS51257">
    <property type="entry name" value="PROKAR_LIPOPROTEIN"/>
    <property type="match status" value="1"/>
</dbReference>
<evidence type="ECO:0000256" key="1">
    <source>
        <dbReference type="SAM" id="MobiDB-lite"/>
    </source>
</evidence>
<dbReference type="EMBL" id="JAUTWS010000003">
    <property type="protein sequence ID" value="MDO9707621.1"/>
    <property type="molecule type" value="Genomic_DNA"/>
</dbReference>
<feature type="signal peptide" evidence="2">
    <location>
        <begin position="1"/>
        <end position="21"/>
    </location>
</feature>
<evidence type="ECO:0000313" key="3">
    <source>
        <dbReference type="EMBL" id="MDO9707621.1"/>
    </source>
</evidence>